<dbReference type="PANTHER" id="PTHR47052">
    <property type="entry name" value="CONSERVED SERINE PROLINE-RICH PROTEIN (AFU_ORTHOLOGUE AFUA_2G01790)"/>
    <property type="match status" value="1"/>
</dbReference>
<protein>
    <recommendedName>
        <fullName evidence="1">C2 domain-containing protein</fullName>
    </recommendedName>
</protein>
<dbReference type="CDD" id="cd00030">
    <property type="entry name" value="C2"/>
    <property type="match status" value="1"/>
</dbReference>
<keyword evidence="3" id="KW-1185">Reference proteome</keyword>
<feature type="domain" description="C2" evidence="1">
    <location>
        <begin position="1"/>
        <end position="121"/>
    </location>
</feature>
<dbReference type="AlphaFoldDB" id="A0A813QNB3"/>
<dbReference type="Pfam" id="PF00168">
    <property type="entry name" value="C2"/>
    <property type="match status" value="1"/>
</dbReference>
<evidence type="ECO:0000313" key="2">
    <source>
        <dbReference type="EMBL" id="CAF0769518.1"/>
    </source>
</evidence>
<dbReference type="InterPro" id="IPR052981">
    <property type="entry name" value="Ingression_C2_domain"/>
</dbReference>
<dbReference type="Proteomes" id="UP000663828">
    <property type="component" value="Unassembled WGS sequence"/>
</dbReference>
<gene>
    <name evidence="2" type="ORF">XAT740_LOCUS1375</name>
</gene>
<name>A0A813QNB3_ADIRI</name>
<proteinExistence type="predicted"/>
<dbReference type="PROSITE" id="PS50004">
    <property type="entry name" value="C2"/>
    <property type="match status" value="1"/>
</dbReference>
<accession>A0A813QNB3</accession>
<dbReference type="InterPro" id="IPR035892">
    <property type="entry name" value="C2_domain_sf"/>
</dbReference>
<evidence type="ECO:0000259" key="1">
    <source>
        <dbReference type="PROSITE" id="PS50004"/>
    </source>
</evidence>
<evidence type="ECO:0000313" key="3">
    <source>
        <dbReference type="Proteomes" id="UP000663828"/>
    </source>
</evidence>
<dbReference type="EMBL" id="CAJNOR010000042">
    <property type="protein sequence ID" value="CAF0769518.1"/>
    <property type="molecule type" value="Genomic_DNA"/>
</dbReference>
<dbReference type="SUPFAM" id="SSF49562">
    <property type="entry name" value="C2 domain (Calcium/lipid-binding domain, CaLB)"/>
    <property type="match status" value="1"/>
</dbReference>
<dbReference type="InterPro" id="IPR000008">
    <property type="entry name" value="C2_dom"/>
</dbReference>
<dbReference type="PANTHER" id="PTHR47052:SF3">
    <property type="entry name" value="INGRESSION PROTEIN 1"/>
    <property type="match status" value="1"/>
</dbReference>
<comment type="caution">
    <text evidence="2">The sequence shown here is derived from an EMBL/GenBank/DDBJ whole genome shotgun (WGS) entry which is preliminary data.</text>
</comment>
<dbReference type="SMART" id="SM00239">
    <property type="entry name" value="C2"/>
    <property type="match status" value="1"/>
</dbReference>
<dbReference type="Gene3D" id="2.60.40.150">
    <property type="entry name" value="C2 domain"/>
    <property type="match status" value="1"/>
</dbReference>
<reference evidence="2" key="1">
    <citation type="submission" date="2021-02" db="EMBL/GenBank/DDBJ databases">
        <authorList>
            <person name="Nowell W R."/>
        </authorList>
    </citation>
    <scope>NUCLEOTIDE SEQUENCE</scope>
</reference>
<sequence>MAHSYDAHRLKGLLSVTVLQAHDLKKADWIGKNDCYVVISLEPLSNEPLSKEVLTETCQKTQIHDGSHPIFNEKFVFPVAHRIEVLYVQVWDSDNRKDDLIAQGTVNLIDDEQGGQLDTNLNKQWLHVVSVDLFDEKDRAGGSIELVLHFIPESVADYMGKKFDATQAEIKKKLTQKIVGKVTNVASDKIRAYVGLT</sequence>
<organism evidence="2 3">
    <name type="scientific">Adineta ricciae</name>
    <name type="common">Rotifer</name>
    <dbReference type="NCBI Taxonomy" id="249248"/>
    <lineage>
        <taxon>Eukaryota</taxon>
        <taxon>Metazoa</taxon>
        <taxon>Spiralia</taxon>
        <taxon>Gnathifera</taxon>
        <taxon>Rotifera</taxon>
        <taxon>Eurotatoria</taxon>
        <taxon>Bdelloidea</taxon>
        <taxon>Adinetida</taxon>
        <taxon>Adinetidae</taxon>
        <taxon>Adineta</taxon>
    </lineage>
</organism>